<feature type="signal peptide" evidence="10">
    <location>
        <begin position="1"/>
        <end position="21"/>
    </location>
</feature>
<evidence type="ECO:0000313" key="12">
    <source>
        <dbReference type="EMBL" id="MES0873948.1"/>
    </source>
</evidence>
<dbReference type="Gene3D" id="2.40.160.20">
    <property type="match status" value="1"/>
</dbReference>
<evidence type="ECO:0000259" key="11">
    <source>
        <dbReference type="PROSITE" id="PS51123"/>
    </source>
</evidence>
<keyword evidence="2" id="KW-0813">Transport</keyword>
<reference evidence="12 13" key="1">
    <citation type="submission" date="2024-06" db="EMBL/GenBank/DDBJ databases">
        <authorList>
            <person name="Li Z."/>
            <person name="Jiang Y."/>
        </authorList>
    </citation>
    <scope>NUCLEOTIDE SEQUENCE [LARGE SCALE GENOMIC DNA]</scope>
    <source>
        <strain evidence="12 13">HSW-8</strain>
    </source>
</reference>
<evidence type="ECO:0000256" key="6">
    <source>
        <dbReference type="ARBA" id="ARBA00023114"/>
    </source>
</evidence>
<accession>A0ABV2A9V9</accession>
<dbReference type="PANTHER" id="PTHR30329">
    <property type="entry name" value="STATOR ELEMENT OF FLAGELLAR MOTOR COMPLEX"/>
    <property type="match status" value="1"/>
</dbReference>
<dbReference type="InterPro" id="IPR036737">
    <property type="entry name" value="OmpA-like_sf"/>
</dbReference>
<evidence type="ECO:0000256" key="4">
    <source>
        <dbReference type="ARBA" id="ARBA00022692"/>
    </source>
</evidence>
<keyword evidence="3" id="KW-1134">Transmembrane beta strand</keyword>
<dbReference type="PRINTS" id="PR01021">
    <property type="entry name" value="OMPADOMAIN"/>
</dbReference>
<evidence type="ECO:0000256" key="3">
    <source>
        <dbReference type="ARBA" id="ARBA00022452"/>
    </source>
</evidence>
<keyword evidence="4" id="KW-0812">Transmembrane</keyword>
<name>A0ABV2A9V9_9GAMM</name>
<evidence type="ECO:0000256" key="8">
    <source>
        <dbReference type="ARBA" id="ARBA00023237"/>
    </source>
</evidence>
<sequence>MKPATRLLVLALSLSTWPALGAERPPNYVSALGSYVLPDSVRNDENGPGAALSYGIQLGAGLSAELSLFAHTLDRELDSASDDGFFGGGIDLRYLLGSARLGGFIIGGIGGLYEDYVEESESSPYANLGIGMLVGITDRLQVRGEIRQYAVFNDVNYPGEDRQFDTRLGLGVQYALARMTTTAGDVPQPPPCPDAPPGVMVDARGCPLPPPSDSDGDGVVDGIDQCPDTPAGSVVDASGCPADEDGDGVLNAQDDCPRTPPGFEVDARGCVRERQTVVVLDSVSFEFDSAELTDQARRTLDRVVAGLKGQPGMRVEIAGHTDALGTEAYNDRLSLARAMAVRNFLVALGIAPSRLEVRGYGESRPIADNDTDEGRARNRRVEFSVLNR</sequence>
<keyword evidence="7 9" id="KW-0472">Membrane</keyword>
<dbReference type="PROSITE" id="PS51123">
    <property type="entry name" value="OMPA_2"/>
    <property type="match status" value="1"/>
</dbReference>
<dbReference type="RefSeq" id="WP_352888856.1">
    <property type="nucleotide sequence ID" value="NZ_JBEPIJ010000007.1"/>
</dbReference>
<evidence type="ECO:0000313" key="13">
    <source>
        <dbReference type="Proteomes" id="UP001465331"/>
    </source>
</evidence>
<dbReference type="InterPro" id="IPR050330">
    <property type="entry name" value="Bact_OuterMem_StrucFunc"/>
</dbReference>
<evidence type="ECO:0000256" key="7">
    <source>
        <dbReference type="ARBA" id="ARBA00023136"/>
    </source>
</evidence>
<dbReference type="SUPFAM" id="SSF103088">
    <property type="entry name" value="OmpA-like"/>
    <property type="match status" value="1"/>
</dbReference>
<dbReference type="PANTHER" id="PTHR30329:SF21">
    <property type="entry name" value="LIPOPROTEIN YIAD-RELATED"/>
    <property type="match status" value="1"/>
</dbReference>
<comment type="caution">
    <text evidence="12">The sequence shown here is derived from an EMBL/GenBank/DDBJ whole genome shotgun (WGS) entry which is preliminary data.</text>
</comment>
<keyword evidence="5" id="KW-0406">Ion transport</keyword>
<evidence type="ECO:0000256" key="2">
    <source>
        <dbReference type="ARBA" id="ARBA00022448"/>
    </source>
</evidence>
<dbReference type="Gene3D" id="3.30.1330.60">
    <property type="entry name" value="OmpA-like domain"/>
    <property type="match status" value="1"/>
</dbReference>
<evidence type="ECO:0000256" key="9">
    <source>
        <dbReference type="PROSITE-ProRule" id="PRU00473"/>
    </source>
</evidence>
<dbReference type="InterPro" id="IPR011250">
    <property type="entry name" value="OMP/PagP_B-barrel"/>
</dbReference>
<dbReference type="Pfam" id="PF00691">
    <property type="entry name" value="OmpA"/>
    <property type="match status" value="1"/>
</dbReference>
<feature type="chain" id="PRO_5046357126" evidence="10">
    <location>
        <begin position="22"/>
        <end position="388"/>
    </location>
</feature>
<feature type="domain" description="OmpA-like" evidence="11">
    <location>
        <begin position="272"/>
        <end position="388"/>
    </location>
</feature>
<dbReference type="InterPro" id="IPR028974">
    <property type="entry name" value="TSP_type-3_rpt"/>
</dbReference>
<evidence type="ECO:0000256" key="5">
    <source>
        <dbReference type="ARBA" id="ARBA00023065"/>
    </source>
</evidence>
<proteinExistence type="predicted"/>
<keyword evidence="10" id="KW-0732">Signal</keyword>
<protein>
    <submittedName>
        <fullName evidence="12">OmpA family protein</fullName>
    </submittedName>
</protein>
<dbReference type="SUPFAM" id="SSF56925">
    <property type="entry name" value="OMPA-like"/>
    <property type="match status" value="1"/>
</dbReference>
<gene>
    <name evidence="12" type="ORF">ABSH63_08035</name>
</gene>
<dbReference type="SUPFAM" id="SSF103647">
    <property type="entry name" value="TSP type-3 repeat"/>
    <property type="match status" value="1"/>
</dbReference>
<dbReference type="EMBL" id="JBEPIJ010000007">
    <property type="protein sequence ID" value="MES0873948.1"/>
    <property type="molecule type" value="Genomic_DNA"/>
</dbReference>
<comment type="subcellular location">
    <subcellularLocation>
        <location evidence="1">Cell outer membrane</location>
        <topology evidence="1">Multi-pass membrane protein</topology>
    </subcellularLocation>
</comment>
<organism evidence="12 13">
    <name type="scientific">Sinimarinibacterium thermocellulolyticum</name>
    <dbReference type="NCBI Taxonomy" id="3170016"/>
    <lineage>
        <taxon>Bacteria</taxon>
        <taxon>Pseudomonadati</taxon>
        <taxon>Pseudomonadota</taxon>
        <taxon>Gammaproteobacteria</taxon>
        <taxon>Nevskiales</taxon>
        <taxon>Nevskiaceae</taxon>
        <taxon>Sinimarinibacterium</taxon>
    </lineage>
</organism>
<dbReference type="InterPro" id="IPR006664">
    <property type="entry name" value="OMP_bac"/>
</dbReference>
<keyword evidence="8" id="KW-0998">Cell outer membrane</keyword>
<keyword evidence="13" id="KW-1185">Reference proteome</keyword>
<keyword evidence="6" id="KW-0626">Porin</keyword>
<dbReference type="InterPro" id="IPR006665">
    <property type="entry name" value="OmpA-like"/>
</dbReference>
<dbReference type="Proteomes" id="UP001465331">
    <property type="component" value="Unassembled WGS sequence"/>
</dbReference>
<evidence type="ECO:0000256" key="10">
    <source>
        <dbReference type="SAM" id="SignalP"/>
    </source>
</evidence>
<evidence type="ECO:0000256" key="1">
    <source>
        <dbReference type="ARBA" id="ARBA00004571"/>
    </source>
</evidence>
<dbReference type="CDD" id="cd07185">
    <property type="entry name" value="OmpA_C-like"/>
    <property type="match status" value="1"/>
</dbReference>